<dbReference type="Proteomes" id="UP000326202">
    <property type="component" value="Chromosome"/>
</dbReference>
<dbReference type="InterPro" id="IPR005119">
    <property type="entry name" value="LysR_subst-bd"/>
</dbReference>
<dbReference type="EMBL" id="CP042906">
    <property type="protein sequence ID" value="QEX15634.1"/>
    <property type="molecule type" value="Genomic_DNA"/>
</dbReference>
<dbReference type="InterPro" id="IPR036388">
    <property type="entry name" value="WH-like_DNA-bd_sf"/>
</dbReference>
<dbReference type="SUPFAM" id="SSF46785">
    <property type="entry name" value="Winged helix' DNA-binding domain"/>
    <property type="match status" value="1"/>
</dbReference>
<keyword evidence="2" id="KW-0805">Transcription regulation</keyword>
<keyword evidence="7" id="KW-1185">Reference proteome</keyword>
<dbReference type="Gene3D" id="3.40.190.290">
    <property type="match status" value="1"/>
</dbReference>
<evidence type="ECO:0000256" key="1">
    <source>
        <dbReference type="ARBA" id="ARBA00009437"/>
    </source>
</evidence>
<keyword evidence="3" id="KW-0238">DNA-binding</keyword>
<dbReference type="FunFam" id="1.10.10.10:FF:000001">
    <property type="entry name" value="LysR family transcriptional regulator"/>
    <property type="match status" value="1"/>
</dbReference>
<comment type="similarity">
    <text evidence="1">Belongs to the LysR transcriptional regulatory family.</text>
</comment>
<dbReference type="GO" id="GO:0043565">
    <property type="term" value="F:sequence-specific DNA binding"/>
    <property type="evidence" value="ECO:0007669"/>
    <property type="project" value="TreeGrafter"/>
</dbReference>
<dbReference type="PANTHER" id="PTHR30537:SF5">
    <property type="entry name" value="HTH-TYPE TRANSCRIPTIONAL ACTIVATOR TTDR-RELATED"/>
    <property type="match status" value="1"/>
</dbReference>
<proteinExistence type="inferred from homology"/>
<dbReference type="KEGG" id="htq:FRZ44_09210"/>
<dbReference type="CDD" id="cd08422">
    <property type="entry name" value="PBP2_CrgA_like"/>
    <property type="match status" value="1"/>
</dbReference>
<dbReference type="Pfam" id="PF00126">
    <property type="entry name" value="HTH_1"/>
    <property type="match status" value="1"/>
</dbReference>
<dbReference type="InterPro" id="IPR036390">
    <property type="entry name" value="WH_DNA-bd_sf"/>
</dbReference>
<dbReference type="PANTHER" id="PTHR30537">
    <property type="entry name" value="HTH-TYPE TRANSCRIPTIONAL REGULATOR"/>
    <property type="match status" value="1"/>
</dbReference>
<organism evidence="6 7">
    <name type="scientific">Hypericibacter terrae</name>
    <dbReference type="NCBI Taxonomy" id="2602015"/>
    <lineage>
        <taxon>Bacteria</taxon>
        <taxon>Pseudomonadati</taxon>
        <taxon>Pseudomonadota</taxon>
        <taxon>Alphaproteobacteria</taxon>
        <taxon>Rhodospirillales</taxon>
        <taxon>Dongiaceae</taxon>
        <taxon>Hypericibacter</taxon>
    </lineage>
</organism>
<evidence type="ECO:0000256" key="4">
    <source>
        <dbReference type="ARBA" id="ARBA00023163"/>
    </source>
</evidence>
<sequence length="303" mass="33552">MDRLETLRVFRKVADRQSFSAAARELGLSNAGVSKHIARLEADLGARLIDRTTRRMSLTEAGRAYFDRCVRILDDLAEADQAVGRLTAAPRGLLRVTAPASFGVPYLSRLLPEFMARHPELSVDLSFNDRFVDLVEEGIDLAVRIRTDLPDSQLVVRRLAPVERILCASPSYLARRGEPRHPRELGAHDCIVYTLSTTPGEWRFQGPDGQTAVPINGRFRCNNGQAMLAAAEAGIGIANSPIFSVAAALRAGRVRRLLPDWQPPPHALYLVYPPGRHLSPKVRAFADFLAERFTPPVEWDAVS</sequence>
<dbReference type="AlphaFoldDB" id="A0A5J6MDW5"/>
<dbReference type="PROSITE" id="PS50931">
    <property type="entry name" value="HTH_LYSR"/>
    <property type="match status" value="1"/>
</dbReference>
<feature type="domain" description="HTH lysR-type" evidence="5">
    <location>
        <begin position="1"/>
        <end position="59"/>
    </location>
</feature>
<dbReference type="Pfam" id="PF03466">
    <property type="entry name" value="LysR_substrate"/>
    <property type="match status" value="1"/>
</dbReference>
<dbReference type="PRINTS" id="PR00039">
    <property type="entry name" value="HTHLYSR"/>
</dbReference>
<evidence type="ECO:0000259" key="5">
    <source>
        <dbReference type="PROSITE" id="PS50931"/>
    </source>
</evidence>
<dbReference type="GO" id="GO:0006351">
    <property type="term" value="P:DNA-templated transcription"/>
    <property type="evidence" value="ECO:0007669"/>
    <property type="project" value="TreeGrafter"/>
</dbReference>
<keyword evidence="4" id="KW-0804">Transcription</keyword>
<evidence type="ECO:0000313" key="6">
    <source>
        <dbReference type="EMBL" id="QEX15634.1"/>
    </source>
</evidence>
<evidence type="ECO:0000256" key="3">
    <source>
        <dbReference type="ARBA" id="ARBA00023125"/>
    </source>
</evidence>
<dbReference type="OrthoDB" id="9812435at2"/>
<dbReference type="SUPFAM" id="SSF53850">
    <property type="entry name" value="Periplasmic binding protein-like II"/>
    <property type="match status" value="1"/>
</dbReference>
<name>A0A5J6MDW5_9PROT</name>
<dbReference type="InterPro" id="IPR000847">
    <property type="entry name" value="LysR_HTH_N"/>
</dbReference>
<evidence type="ECO:0000313" key="7">
    <source>
        <dbReference type="Proteomes" id="UP000326202"/>
    </source>
</evidence>
<gene>
    <name evidence="6" type="ORF">FRZ44_09210</name>
</gene>
<dbReference type="InterPro" id="IPR058163">
    <property type="entry name" value="LysR-type_TF_proteobact-type"/>
</dbReference>
<accession>A0A5J6MDW5</accession>
<reference evidence="6 7" key="1">
    <citation type="submission" date="2019-08" db="EMBL/GenBank/DDBJ databases">
        <title>Hyperibacter terrae gen. nov., sp. nov. and Hyperibacter viscosus sp. nov., two new members in the family Rhodospirillaceae isolated from the rhizosphere of Hypericum perforatum.</title>
        <authorList>
            <person name="Noviana Z."/>
        </authorList>
    </citation>
    <scope>NUCLEOTIDE SEQUENCE [LARGE SCALE GENOMIC DNA]</scope>
    <source>
        <strain evidence="6 7">R5913</strain>
    </source>
</reference>
<dbReference type="Gene3D" id="1.10.10.10">
    <property type="entry name" value="Winged helix-like DNA-binding domain superfamily/Winged helix DNA-binding domain"/>
    <property type="match status" value="1"/>
</dbReference>
<evidence type="ECO:0000256" key="2">
    <source>
        <dbReference type="ARBA" id="ARBA00023015"/>
    </source>
</evidence>
<dbReference type="RefSeq" id="WP_151176067.1">
    <property type="nucleotide sequence ID" value="NZ_CP042906.1"/>
</dbReference>
<dbReference type="FunFam" id="3.40.190.290:FF:000001">
    <property type="entry name" value="Transcriptional regulator, LysR family"/>
    <property type="match status" value="1"/>
</dbReference>
<dbReference type="GO" id="GO:0003700">
    <property type="term" value="F:DNA-binding transcription factor activity"/>
    <property type="evidence" value="ECO:0007669"/>
    <property type="project" value="InterPro"/>
</dbReference>
<protein>
    <submittedName>
        <fullName evidence="6">LysR family transcriptional regulator</fullName>
    </submittedName>
</protein>